<dbReference type="GO" id="GO:0001046">
    <property type="term" value="F:core promoter sequence-specific DNA binding"/>
    <property type="evidence" value="ECO:0007669"/>
    <property type="project" value="TreeGrafter"/>
</dbReference>
<organism evidence="2 3">
    <name type="scientific">Desulfomonile tiedjei</name>
    <dbReference type="NCBI Taxonomy" id="2358"/>
    <lineage>
        <taxon>Bacteria</taxon>
        <taxon>Pseudomonadati</taxon>
        <taxon>Thermodesulfobacteriota</taxon>
        <taxon>Desulfomonilia</taxon>
        <taxon>Desulfomonilales</taxon>
        <taxon>Desulfomonilaceae</taxon>
        <taxon>Desulfomonile</taxon>
    </lineage>
</organism>
<evidence type="ECO:0000313" key="2">
    <source>
        <dbReference type="EMBL" id="MBI5247875.1"/>
    </source>
</evidence>
<dbReference type="EMBL" id="JACRDE010000005">
    <property type="protein sequence ID" value="MBI5247875.1"/>
    <property type="molecule type" value="Genomic_DNA"/>
</dbReference>
<dbReference type="AlphaFoldDB" id="A0A9D6Z1N4"/>
<dbReference type="InterPro" id="IPR001387">
    <property type="entry name" value="Cro/C1-type_HTH"/>
</dbReference>
<dbReference type="GO" id="GO:0006355">
    <property type="term" value="P:regulation of DNA-templated transcription"/>
    <property type="evidence" value="ECO:0007669"/>
    <property type="project" value="InterPro"/>
</dbReference>
<protein>
    <submittedName>
        <fullName evidence="2">Helix-turn-helix domain-containing protein</fullName>
    </submittedName>
</protein>
<gene>
    <name evidence="2" type="ORF">HY912_00130</name>
</gene>
<dbReference type="SUPFAM" id="SSF47413">
    <property type="entry name" value="lambda repressor-like DNA-binding domains"/>
    <property type="match status" value="1"/>
</dbReference>
<dbReference type="Proteomes" id="UP000807825">
    <property type="component" value="Unassembled WGS sequence"/>
</dbReference>
<dbReference type="InterPro" id="IPR039060">
    <property type="entry name" value="Antitox_HigA"/>
</dbReference>
<dbReference type="SMART" id="SM00530">
    <property type="entry name" value="HTH_XRE"/>
    <property type="match status" value="1"/>
</dbReference>
<reference evidence="2" key="1">
    <citation type="submission" date="2020-07" db="EMBL/GenBank/DDBJ databases">
        <title>Huge and variable diversity of episymbiotic CPR bacteria and DPANN archaea in groundwater ecosystems.</title>
        <authorList>
            <person name="He C.Y."/>
            <person name="Keren R."/>
            <person name="Whittaker M."/>
            <person name="Farag I.F."/>
            <person name="Doudna J."/>
            <person name="Cate J.H.D."/>
            <person name="Banfield J.F."/>
        </authorList>
    </citation>
    <scope>NUCLEOTIDE SEQUENCE</scope>
    <source>
        <strain evidence="2">NC_groundwater_1664_Pr3_B-0.1um_52_9</strain>
    </source>
</reference>
<name>A0A9D6Z1N4_9BACT</name>
<evidence type="ECO:0000259" key="1">
    <source>
        <dbReference type="PROSITE" id="PS50943"/>
    </source>
</evidence>
<proteinExistence type="predicted"/>
<feature type="domain" description="HTH cro/C1-type" evidence="1">
    <location>
        <begin position="61"/>
        <end position="114"/>
    </location>
</feature>
<accession>A0A9D6Z1N4</accession>
<sequence length="134" mass="15491">MGIRPIHTEEDYRAALARLENIWDAEPSTPESDELDVLALLVEAYEEEHYPIDPPDPIDAIKFRMEQIGLTRRDLEQCIGSRARVSEVLSRKRRLSLDMIRKLNEKLGIPAEILIAEYPLRSEKTPPDNNQEVR</sequence>
<dbReference type="PANTHER" id="PTHR40455:SF1">
    <property type="entry name" value="ANTITOXIN HIGA"/>
    <property type="match status" value="1"/>
</dbReference>
<dbReference type="InterPro" id="IPR010982">
    <property type="entry name" value="Lambda_DNA-bd_dom_sf"/>
</dbReference>
<comment type="caution">
    <text evidence="2">The sequence shown here is derived from an EMBL/GenBank/DDBJ whole genome shotgun (WGS) entry which is preliminary data.</text>
</comment>
<dbReference type="Gene3D" id="1.10.260.40">
    <property type="entry name" value="lambda repressor-like DNA-binding domains"/>
    <property type="match status" value="1"/>
</dbReference>
<evidence type="ECO:0000313" key="3">
    <source>
        <dbReference type="Proteomes" id="UP000807825"/>
    </source>
</evidence>
<dbReference type="PANTHER" id="PTHR40455">
    <property type="entry name" value="ANTITOXIN HIGA"/>
    <property type="match status" value="1"/>
</dbReference>
<dbReference type="Pfam" id="PF01381">
    <property type="entry name" value="HTH_3"/>
    <property type="match status" value="1"/>
</dbReference>
<dbReference type="PROSITE" id="PS50943">
    <property type="entry name" value="HTH_CROC1"/>
    <property type="match status" value="1"/>
</dbReference>